<dbReference type="PRINTS" id="PR00719">
    <property type="entry name" value="LMWPTPASE"/>
</dbReference>
<keyword evidence="2" id="KW-0378">Hydrolase</keyword>
<dbReference type="RefSeq" id="WP_282187123.1">
    <property type="nucleotide sequence ID" value="NZ_CP078076.1"/>
</dbReference>
<accession>A0ABY4IGN8</accession>
<dbReference type="PANTHER" id="PTHR11717">
    <property type="entry name" value="LOW MOLECULAR WEIGHT PROTEIN TYROSINE PHOSPHATASE"/>
    <property type="match status" value="1"/>
</dbReference>
<feature type="domain" description="Phosphotyrosine protein phosphatase I" evidence="5">
    <location>
        <begin position="37"/>
        <end position="163"/>
    </location>
</feature>
<evidence type="ECO:0000256" key="3">
    <source>
        <dbReference type="ARBA" id="ARBA00022912"/>
    </source>
</evidence>
<dbReference type="Proteomes" id="UP000831467">
    <property type="component" value="Chromosome"/>
</dbReference>
<dbReference type="InterPro" id="IPR023485">
    <property type="entry name" value="Ptyr_pPase"/>
</dbReference>
<dbReference type="Pfam" id="PF01451">
    <property type="entry name" value="LMWPc"/>
    <property type="match status" value="1"/>
</dbReference>
<dbReference type="SMART" id="SM00226">
    <property type="entry name" value="LMWPc"/>
    <property type="match status" value="1"/>
</dbReference>
<keyword evidence="3" id="KW-0904">Protein phosphatase</keyword>
<sequence>MSRREWREHQASGDAPAAGPIAAPFLGGPVGDDDRPLTILTVCTGNICRSPLAEVLLRARLEPLGVKVHSAGTHALVGHAMTEPAQQLAIDAGARADAAAGHSARYLREPLLLQADLVLTMAREHSAHAIRMVPSRIRRTFTAREFARLCAGVGETAAQQAADAGGTTPRARLAALLSLLAEQRGFAASADENDDVIDPYRRSAATYAKSAGQLLPALDEVERMVRASLA</sequence>
<evidence type="ECO:0000259" key="5">
    <source>
        <dbReference type="SMART" id="SM00226"/>
    </source>
</evidence>
<name>A0ABY4IGN8_9MICO</name>
<dbReference type="Gene3D" id="3.40.50.2300">
    <property type="match status" value="1"/>
</dbReference>
<protein>
    <submittedName>
        <fullName evidence="6">Low molecular weight phosphatase family protein</fullName>
    </submittedName>
</protein>
<proteinExistence type="inferred from homology"/>
<evidence type="ECO:0000313" key="7">
    <source>
        <dbReference type="Proteomes" id="UP000831467"/>
    </source>
</evidence>
<dbReference type="SUPFAM" id="SSF52788">
    <property type="entry name" value="Phosphotyrosine protein phosphatases I"/>
    <property type="match status" value="1"/>
</dbReference>
<dbReference type="InterPro" id="IPR017867">
    <property type="entry name" value="Tyr_phospatase_low_mol_wt"/>
</dbReference>
<feature type="compositionally biased region" description="Basic and acidic residues" evidence="4">
    <location>
        <begin position="1"/>
        <end position="11"/>
    </location>
</feature>
<evidence type="ECO:0000313" key="6">
    <source>
        <dbReference type="EMBL" id="UPL11307.1"/>
    </source>
</evidence>
<dbReference type="PANTHER" id="PTHR11717:SF31">
    <property type="entry name" value="LOW MOLECULAR WEIGHT PROTEIN-TYROSINE-PHOSPHATASE ETP-RELATED"/>
    <property type="match status" value="1"/>
</dbReference>
<comment type="similarity">
    <text evidence="1">Belongs to the low molecular weight phosphotyrosine protein phosphatase family.</text>
</comment>
<dbReference type="InterPro" id="IPR036196">
    <property type="entry name" value="Ptyr_pPase_sf"/>
</dbReference>
<feature type="region of interest" description="Disordered" evidence="4">
    <location>
        <begin position="1"/>
        <end position="26"/>
    </location>
</feature>
<dbReference type="EMBL" id="CP078076">
    <property type="protein sequence ID" value="UPL11307.1"/>
    <property type="molecule type" value="Genomic_DNA"/>
</dbReference>
<evidence type="ECO:0000256" key="4">
    <source>
        <dbReference type="SAM" id="MobiDB-lite"/>
    </source>
</evidence>
<gene>
    <name evidence="6" type="ORF">KV394_09350</name>
</gene>
<evidence type="ECO:0000256" key="2">
    <source>
        <dbReference type="ARBA" id="ARBA00022801"/>
    </source>
</evidence>
<reference evidence="6 7" key="1">
    <citation type="submission" date="2021-06" db="EMBL/GenBank/DDBJ databases">
        <title>Genome-based taxonomic framework of Microbacterium strains isolated from marine environment, the description of four new species and reclassification of four preexisting species.</title>
        <authorList>
            <person name="Lee S.D."/>
            <person name="Kim S.-M."/>
            <person name="Byeon Y.-S."/>
            <person name="Yang H.L."/>
            <person name="Kim I.S."/>
        </authorList>
    </citation>
    <scope>NUCLEOTIDE SEQUENCE [LARGE SCALE GENOMIC DNA]</scope>
    <source>
        <strain evidence="6 7">SSW1-51</strain>
    </source>
</reference>
<dbReference type="InterPro" id="IPR050438">
    <property type="entry name" value="LMW_PTPase"/>
</dbReference>
<feature type="compositionally biased region" description="Low complexity" evidence="4">
    <location>
        <begin position="12"/>
        <end position="26"/>
    </location>
</feature>
<evidence type="ECO:0000256" key="1">
    <source>
        <dbReference type="ARBA" id="ARBA00011063"/>
    </source>
</evidence>
<keyword evidence="7" id="KW-1185">Reference proteome</keyword>
<organism evidence="6 7">
    <name type="scientific">Microbacterium sufflavum</name>
    <dbReference type="NCBI Taxonomy" id="2851649"/>
    <lineage>
        <taxon>Bacteria</taxon>
        <taxon>Bacillati</taxon>
        <taxon>Actinomycetota</taxon>
        <taxon>Actinomycetes</taxon>
        <taxon>Micrococcales</taxon>
        <taxon>Microbacteriaceae</taxon>
        <taxon>Microbacterium</taxon>
    </lineage>
</organism>